<accession>G0QLU9</accession>
<dbReference type="Proteomes" id="UP000008983">
    <property type="component" value="Unassembled WGS sequence"/>
</dbReference>
<dbReference type="AlphaFoldDB" id="G0QLU9"/>
<feature type="transmembrane region" description="Helical" evidence="1">
    <location>
        <begin position="142"/>
        <end position="160"/>
    </location>
</feature>
<evidence type="ECO:0000256" key="2">
    <source>
        <dbReference type="SAM" id="SignalP"/>
    </source>
</evidence>
<keyword evidence="4" id="KW-1185">Reference proteome</keyword>
<organism evidence="3 4">
    <name type="scientific">Ichthyophthirius multifiliis</name>
    <name type="common">White spot disease agent</name>
    <name type="synonym">Ich</name>
    <dbReference type="NCBI Taxonomy" id="5932"/>
    <lineage>
        <taxon>Eukaryota</taxon>
        <taxon>Sar</taxon>
        <taxon>Alveolata</taxon>
        <taxon>Ciliophora</taxon>
        <taxon>Intramacronucleata</taxon>
        <taxon>Oligohymenophorea</taxon>
        <taxon>Hymenostomatida</taxon>
        <taxon>Ophryoglenina</taxon>
        <taxon>Ichthyophthirius</taxon>
    </lineage>
</organism>
<reference evidence="3 4" key="1">
    <citation type="submission" date="2011-07" db="EMBL/GenBank/DDBJ databases">
        <authorList>
            <person name="Coyne R."/>
            <person name="Brami D."/>
            <person name="Johnson J."/>
            <person name="Hostetler J."/>
            <person name="Hannick L."/>
            <person name="Clark T."/>
            <person name="Cassidy-Hanley D."/>
            <person name="Inman J."/>
        </authorList>
    </citation>
    <scope>NUCLEOTIDE SEQUENCE [LARGE SCALE GENOMIC DNA]</scope>
    <source>
        <strain evidence="3 4">G5</strain>
    </source>
</reference>
<keyword evidence="2" id="KW-0732">Signal</keyword>
<keyword evidence="1" id="KW-1133">Transmembrane helix</keyword>
<evidence type="ECO:0000313" key="3">
    <source>
        <dbReference type="EMBL" id="EGR33807.1"/>
    </source>
</evidence>
<dbReference type="RefSeq" id="XP_004039031.1">
    <property type="nucleotide sequence ID" value="XM_004038983.1"/>
</dbReference>
<dbReference type="GeneID" id="14909995"/>
<feature type="signal peptide" evidence="2">
    <location>
        <begin position="1"/>
        <end position="15"/>
    </location>
</feature>
<feature type="non-terminal residue" evidence="3">
    <location>
        <position position="1"/>
    </location>
</feature>
<keyword evidence="1" id="KW-0812">Transmembrane</keyword>
<evidence type="ECO:0000256" key="1">
    <source>
        <dbReference type="SAM" id="Phobius"/>
    </source>
</evidence>
<evidence type="ECO:0008006" key="5">
    <source>
        <dbReference type="Google" id="ProtNLM"/>
    </source>
</evidence>
<name>G0QLU9_ICHMU</name>
<gene>
    <name evidence="3" type="ORF">IMG5_036820</name>
</gene>
<feature type="chain" id="PRO_5012158160" description="Transmembrane protein" evidence="2">
    <location>
        <begin position="16"/>
        <end position="177"/>
    </location>
</feature>
<keyword evidence="1" id="KW-0472">Membrane</keyword>
<dbReference type="EMBL" id="GL983311">
    <property type="protein sequence ID" value="EGR33807.1"/>
    <property type="molecule type" value="Genomic_DNA"/>
</dbReference>
<dbReference type="InParanoid" id="G0QLU9"/>
<protein>
    <recommendedName>
        <fullName evidence="5">Transmembrane protein</fullName>
    </recommendedName>
</protein>
<sequence length="177" mass="21271">LILISFVIIVTLTRSHHNCGHESKKIQNHYNKMQENYEKIQNSNFDQRILQTEGDAMPIRITIDYSMLDQIKSGITRQQKEYLKEIMETSKLFFQRLLKVQPIKKITFIRQIGHMIVQILIFLKKIIQLELLIRIYTYTQFMKMKIIIILQMLFCVLFLMKESKDRHLEELVLILKN</sequence>
<proteinExistence type="predicted"/>
<evidence type="ECO:0000313" key="4">
    <source>
        <dbReference type="Proteomes" id="UP000008983"/>
    </source>
</evidence>